<dbReference type="InterPro" id="IPR002678">
    <property type="entry name" value="DUF34/NIF3"/>
</dbReference>
<dbReference type="GO" id="GO:0046872">
    <property type="term" value="F:metal ion binding"/>
    <property type="evidence" value="ECO:0007669"/>
    <property type="project" value="UniProtKB-UniRule"/>
</dbReference>
<keyword evidence="6" id="KW-0378">Hydrolase</keyword>
<proteinExistence type="inferred from homology"/>
<comment type="caution">
    <text evidence="6">The sequence shown here is derived from an EMBL/GenBank/DDBJ whole genome shotgun (WGS) entry which is preliminary data.</text>
</comment>
<dbReference type="FunFam" id="3.40.1390.30:FF:000001">
    <property type="entry name" value="GTP cyclohydrolase 1 type 2"/>
    <property type="match status" value="1"/>
</dbReference>
<dbReference type="EMBL" id="CAJEWD010000008">
    <property type="protein sequence ID" value="CAD2078186.1"/>
    <property type="molecule type" value="Genomic_DNA"/>
</dbReference>
<dbReference type="Pfam" id="PF01784">
    <property type="entry name" value="DUF34_NIF3"/>
    <property type="match status" value="1"/>
</dbReference>
<keyword evidence="7" id="KW-1185">Reference proteome</keyword>
<dbReference type="PANTHER" id="PTHR13799:SF14">
    <property type="entry name" value="GTP CYCLOHYDROLASE 1 TYPE 2 HOMOLOG"/>
    <property type="match status" value="1"/>
</dbReference>
<evidence type="ECO:0000313" key="6">
    <source>
        <dbReference type="EMBL" id="CAD2078186.1"/>
    </source>
</evidence>
<dbReference type="PIRSF" id="PIRSF037489">
    <property type="entry name" value="UCP037489_NIF3_YqfO"/>
    <property type="match status" value="1"/>
</dbReference>
<dbReference type="GO" id="GO:0016787">
    <property type="term" value="F:hydrolase activity"/>
    <property type="evidence" value="ECO:0007669"/>
    <property type="project" value="UniProtKB-KW"/>
</dbReference>
<reference evidence="6 7" key="1">
    <citation type="submission" date="2020-07" db="EMBL/GenBank/DDBJ databases">
        <authorList>
            <person name="Criscuolo A."/>
        </authorList>
    </citation>
    <scope>NUCLEOTIDE SEQUENCE [LARGE SCALE GENOMIC DNA]</scope>
    <source>
        <strain evidence="6">CIP111649</strain>
    </source>
</reference>
<protein>
    <recommendedName>
        <fullName evidence="2 4">GTP cyclohydrolase 1 type 2 homolog</fullName>
    </recommendedName>
</protein>
<dbReference type="Gene3D" id="3.30.70.120">
    <property type="match status" value="1"/>
</dbReference>
<feature type="binding site" evidence="5">
    <location>
        <position position="65"/>
    </location>
    <ligand>
        <name>a divalent metal cation</name>
        <dbReference type="ChEBI" id="CHEBI:60240"/>
        <label>1</label>
    </ligand>
</feature>
<evidence type="ECO:0000256" key="2">
    <source>
        <dbReference type="ARBA" id="ARBA00022112"/>
    </source>
</evidence>
<dbReference type="RefSeq" id="WP_185125829.1">
    <property type="nucleotide sequence ID" value="NZ_CAJEWD010000008.1"/>
</dbReference>
<evidence type="ECO:0000256" key="5">
    <source>
        <dbReference type="PIRSR" id="PIRSR602678-1"/>
    </source>
</evidence>
<evidence type="ECO:0000256" key="3">
    <source>
        <dbReference type="ARBA" id="ARBA00022723"/>
    </source>
</evidence>
<comment type="similarity">
    <text evidence="1 4">Belongs to the GTP cyclohydrolase I type 2/NIF3 family.</text>
</comment>
<organism evidence="6 7">
    <name type="scientific">Jeotgalicoccus meleagridis</name>
    <dbReference type="NCBI Taxonomy" id="2759181"/>
    <lineage>
        <taxon>Bacteria</taxon>
        <taxon>Bacillati</taxon>
        <taxon>Bacillota</taxon>
        <taxon>Bacilli</taxon>
        <taxon>Bacillales</taxon>
        <taxon>Staphylococcaceae</taxon>
        <taxon>Jeotgalicoccus</taxon>
    </lineage>
</organism>
<dbReference type="Gene3D" id="3.40.1390.30">
    <property type="entry name" value="NIF3 (NGG1p interacting factor 3)-like"/>
    <property type="match status" value="1"/>
</dbReference>
<dbReference type="Proteomes" id="UP000589351">
    <property type="component" value="Unassembled WGS sequence"/>
</dbReference>
<dbReference type="NCBIfam" id="TIGR00486">
    <property type="entry name" value="YbgI_SA1388"/>
    <property type="match status" value="1"/>
</dbReference>
<evidence type="ECO:0000313" key="7">
    <source>
        <dbReference type="Proteomes" id="UP000589351"/>
    </source>
</evidence>
<dbReference type="GO" id="GO:0005737">
    <property type="term" value="C:cytoplasm"/>
    <property type="evidence" value="ECO:0007669"/>
    <property type="project" value="TreeGrafter"/>
</dbReference>
<dbReference type="AlphaFoldDB" id="A0A6V7RLE2"/>
<accession>A0A6V7RLE2</accession>
<dbReference type="SUPFAM" id="SSF102705">
    <property type="entry name" value="NIF3 (NGG1p interacting factor 3)-like"/>
    <property type="match status" value="1"/>
</dbReference>
<feature type="binding site" evidence="5">
    <location>
        <position position="328"/>
    </location>
    <ligand>
        <name>a divalent metal cation</name>
        <dbReference type="ChEBI" id="CHEBI:60240"/>
        <label>1</label>
    </ligand>
</feature>
<feature type="binding site" evidence="5">
    <location>
        <position position="102"/>
    </location>
    <ligand>
        <name>a divalent metal cation</name>
        <dbReference type="ChEBI" id="CHEBI:60240"/>
        <label>1</label>
    </ligand>
</feature>
<keyword evidence="3 4" id="KW-0479">Metal-binding</keyword>
<dbReference type="InterPro" id="IPR017221">
    <property type="entry name" value="DUF34/NIF3_bac"/>
</dbReference>
<sequence length="358" mass="40226">MKISELYAQLDKLAPFSDSEAWDNTGLLVGDMNAQVSGVLTALDCSIETIDEAIDKDLNVIVSHHPLIFSKMANVNEEGIGQIVRKLIKHDINLIAMHTNLDHQPDGVSHMIAKRLGYENTEILLQHQGNFKKLRVNITVDDKEEFKENMLNTASLGRMGDYSDVSFEYPVKGQFKPNDQANPTLGQSGELEFVDEYVLEFIFDGRDIKDVVSNIYKYHPFEEPAFDIISIDRKRDSGLGVSFECQTTLEDLKEKIEEIIKRPIVNLVKANDKAINKVGIIGGSGMSYAVEAFKEGIDVLITGDVKYHEAYDAKFNGQNIIDAGHYLEFLMKDGLKELIEKNIEVEVFASEISTNPFE</sequence>
<name>A0A6V7RLE2_9STAP</name>
<feature type="binding site" evidence="5">
    <location>
        <position position="64"/>
    </location>
    <ligand>
        <name>a divalent metal cation</name>
        <dbReference type="ChEBI" id="CHEBI:60240"/>
        <label>2</label>
    </ligand>
</feature>
<gene>
    <name evidence="6" type="ORF">JEODO184_01323</name>
</gene>
<evidence type="ECO:0000256" key="1">
    <source>
        <dbReference type="ARBA" id="ARBA00006964"/>
    </source>
</evidence>
<dbReference type="InterPro" id="IPR036069">
    <property type="entry name" value="DUF34/NIF3_sf"/>
</dbReference>
<feature type="binding site" evidence="5">
    <location>
        <position position="325"/>
    </location>
    <ligand>
        <name>a divalent metal cation</name>
        <dbReference type="ChEBI" id="CHEBI:60240"/>
        <label>1</label>
    </ligand>
</feature>
<dbReference type="InterPro" id="IPR015867">
    <property type="entry name" value="N-reg_PII/ATP_PRibTrfase_C"/>
</dbReference>
<evidence type="ECO:0000256" key="4">
    <source>
        <dbReference type="PIRNR" id="PIRNR037489"/>
    </source>
</evidence>
<dbReference type="PANTHER" id="PTHR13799">
    <property type="entry name" value="NGG1 INTERACTING FACTOR 3"/>
    <property type="match status" value="1"/>
</dbReference>